<evidence type="ECO:0000256" key="2">
    <source>
        <dbReference type="SAM" id="Coils"/>
    </source>
</evidence>
<dbReference type="Proteomes" id="UP001230268">
    <property type="component" value="Unassembled WGS sequence"/>
</dbReference>
<gene>
    <name evidence="3" type="ORF">BgAZ_201960</name>
</gene>
<evidence type="ECO:0000313" key="4">
    <source>
        <dbReference type="Proteomes" id="UP001230268"/>
    </source>
</evidence>
<dbReference type="Gene3D" id="2.60.40.10">
    <property type="entry name" value="Immunoglobulins"/>
    <property type="match status" value="1"/>
</dbReference>
<name>A0AAD8LST0_BABGI</name>
<dbReference type="AlphaFoldDB" id="A0AAD8LST0"/>
<accession>A0AAD8LST0</accession>
<feature type="repeat" description="Filamin" evidence="1">
    <location>
        <begin position="127"/>
        <end position="160"/>
    </location>
</feature>
<reference evidence="3" key="1">
    <citation type="submission" date="2023-08" db="EMBL/GenBank/DDBJ databases">
        <title>Draft sequence of the Babesia gibsoni genome.</title>
        <authorList>
            <person name="Yamagishi J.Y."/>
            <person name="Xuan X.X."/>
        </authorList>
    </citation>
    <scope>NUCLEOTIDE SEQUENCE</scope>
    <source>
        <strain evidence="3">Azabu</strain>
    </source>
</reference>
<protein>
    <submittedName>
        <fullName evidence="3">Uncharacterized protein</fullName>
    </submittedName>
</protein>
<dbReference type="PROSITE" id="PS50194">
    <property type="entry name" value="FILAMIN_REPEAT"/>
    <property type="match status" value="1"/>
</dbReference>
<dbReference type="InterPro" id="IPR014756">
    <property type="entry name" value="Ig_E-set"/>
</dbReference>
<proteinExistence type="predicted"/>
<evidence type="ECO:0000256" key="1">
    <source>
        <dbReference type="PROSITE-ProRule" id="PRU00087"/>
    </source>
</evidence>
<dbReference type="Pfam" id="PF00630">
    <property type="entry name" value="Filamin"/>
    <property type="match status" value="1"/>
</dbReference>
<comment type="caution">
    <text evidence="3">The sequence shown here is derived from an EMBL/GenBank/DDBJ whole genome shotgun (WGS) entry which is preliminary data.</text>
</comment>
<dbReference type="SUPFAM" id="SSF81296">
    <property type="entry name" value="E set domains"/>
    <property type="match status" value="1"/>
</dbReference>
<organism evidence="3 4">
    <name type="scientific">Babesia gibsoni</name>
    <dbReference type="NCBI Taxonomy" id="33632"/>
    <lineage>
        <taxon>Eukaryota</taxon>
        <taxon>Sar</taxon>
        <taxon>Alveolata</taxon>
        <taxon>Apicomplexa</taxon>
        <taxon>Aconoidasida</taxon>
        <taxon>Piroplasmida</taxon>
        <taxon>Babesiidae</taxon>
        <taxon>Babesia</taxon>
    </lineage>
</organism>
<dbReference type="EMBL" id="JAVEPI010000002">
    <property type="protein sequence ID" value="KAK1443320.1"/>
    <property type="molecule type" value="Genomic_DNA"/>
</dbReference>
<sequence length="1086" mass="122697">MESFSLTRVAPAVSIGELPHSYGLDDRIGQYVAYAEGEGLSGGDCGKWLTFHVRKLGGVIQGMLRLHLEYCDDAAFRSSVFINHAADERDLLRDAPSCFNNRLANNSVADSIEHNFVWDVCVVNKETYKVRYRVTVKGTYLLHVKLDGNSVSGSPFKIFISEAAQSVPACRIYGPNVYQCHAIPYVPEIIGAIFPPSDDVTSPVGHDDKQNQLQIAGRRNSCRLRANDTNLKLTSLDSDPSFAGNTSRGAGIGKDYNFDGQMPECATKHMVNEGNDGCAFNREDKPNTLLPVTEGFHNHGSHPKADAAKRQRALQYLELCDLVNEVEVHLSDENGNAISNCNPFVRAWGSNYARVVNLENKGNGIISVKYVVVLPRDGIRLIRSAQRRAHMPKLPSSLQESTIPCLLNIEINGEPVFGSPFQPSVNNITEIEEYYQVSTCGGDATINKFEDLLNKNDIEGCFVIYKACENRSMKDRMTCILLEKLAKLEGNNIATSGDMAFVKSLKFQSLGKLLELVHSQYKKMLTYKTSNIINCIRELKSFGGDNTGRKDADGKPSNSSKQFNNLGDVILNYRLIGDELRKLHRYELADKFDRINDRMCDEIDIEMWDSIIGQKETKIQKLRTEVKEAFDRLNEFKTSINAKYDKSYRQDLDDFKHMPGFALDKSSQTGEQQYLSPKLSSLVQHRCAPTHTRNNLDLLVESHWRNCNNYDIHVTITKVLKSTVRLKNTLSEIFSYYATQHPIGKGRSVTGMTRASMELFVVESRLNRYLVRNEPKLSWLFSKFAVDVNNPEDKDKRAKTSVIPEYLWCAFIRELAYLNLLYTIVESGDKEMLRDFQHPSRLVSFYHFCNEHLTALYEHLFLSKPEFQKCLKFSDNSSIPGSKNAAKSLKKPIVAPTEHYFTSRKDMVKYFTSKAVETVLNYLDLEVLQMVFKHYSRVSMYGRAAVPHNWFNDDATIGTSTFVVFARDFQIIPGYLSGETVQEIVRNVVTKDGTRTNKLNLRDFVNAVAKTVAKAVMGICLARYDVHKSRIEELHLSADAIPRVVQSRESVSKEISMIINSFGLSDSHMAKFTIDAIYGPEALNYL</sequence>
<keyword evidence="2" id="KW-0175">Coiled coil</keyword>
<feature type="coiled-coil region" evidence="2">
    <location>
        <begin position="612"/>
        <end position="639"/>
    </location>
</feature>
<evidence type="ECO:0000313" key="3">
    <source>
        <dbReference type="EMBL" id="KAK1443320.1"/>
    </source>
</evidence>
<keyword evidence="4" id="KW-1185">Reference proteome</keyword>
<dbReference type="InterPro" id="IPR013783">
    <property type="entry name" value="Ig-like_fold"/>
</dbReference>
<dbReference type="InterPro" id="IPR017868">
    <property type="entry name" value="Filamin/ABP280_repeat-like"/>
</dbReference>